<feature type="region of interest" description="Disordered" evidence="1">
    <location>
        <begin position="157"/>
        <end position="185"/>
    </location>
</feature>
<keyword evidence="3" id="KW-1185">Reference proteome</keyword>
<accession>A0A3L6PKG3</accession>
<evidence type="ECO:0000256" key="1">
    <source>
        <dbReference type="SAM" id="MobiDB-lite"/>
    </source>
</evidence>
<comment type="caution">
    <text evidence="2">The sequence shown here is derived from an EMBL/GenBank/DDBJ whole genome shotgun (WGS) entry which is preliminary data.</text>
</comment>
<sequence>MAKAHILVLQLPAQGHVTLLMELSHRLVDHGFEVTFVNTEAHHARVIGVLQAAGGTAALVGIHLASISDEIGSLNLNSDTECIPTITNGGTLAAGWPERDETFQLAPGVLPLHTSQVLWVNARSAKGQPVIFELFSQTDRLTALAEMVVCNWGRRRQRERRGGGGPLPAAGWRDPACDGGGRPRE</sequence>
<proteinExistence type="predicted"/>
<dbReference type="EMBL" id="PQIB02000017">
    <property type="protein sequence ID" value="RLM58118.1"/>
    <property type="molecule type" value="Genomic_DNA"/>
</dbReference>
<organism evidence="2 3">
    <name type="scientific">Panicum miliaceum</name>
    <name type="common">Proso millet</name>
    <name type="synonym">Broomcorn millet</name>
    <dbReference type="NCBI Taxonomy" id="4540"/>
    <lineage>
        <taxon>Eukaryota</taxon>
        <taxon>Viridiplantae</taxon>
        <taxon>Streptophyta</taxon>
        <taxon>Embryophyta</taxon>
        <taxon>Tracheophyta</taxon>
        <taxon>Spermatophyta</taxon>
        <taxon>Magnoliopsida</taxon>
        <taxon>Liliopsida</taxon>
        <taxon>Poales</taxon>
        <taxon>Poaceae</taxon>
        <taxon>PACMAD clade</taxon>
        <taxon>Panicoideae</taxon>
        <taxon>Panicodae</taxon>
        <taxon>Paniceae</taxon>
        <taxon>Panicinae</taxon>
        <taxon>Panicum</taxon>
        <taxon>Panicum sect. Panicum</taxon>
    </lineage>
</organism>
<dbReference type="Proteomes" id="UP000275267">
    <property type="component" value="Unassembled WGS sequence"/>
</dbReference>
<reference evidence="3" key="1">
    <citation type="journal article" date="2019" name="Nat. Commun.">
        <title>The genome of broomcorn millet.</title>
        <authorList>
            <person name="Zou C."/>
            <person name="Miki D."/>
            <person name="Li D."/>
            <person name="Tang Q."/>
            <person name="Xiao L."/>
            <person name="Rajput S."/>
            <person name="Deng P."/>
            <person name="Jia W."/>
            <person name="Huang R."/>
            <person name="Zhang M."/>
            <person name="Sun Y."/>
            <person name="Hu J."/>
            <person name="Fu X."/>
            <person name="Schnable P.S."/>
            <person name="Li F."/>
            <person name="Zhang H."/>
            <person name="Feng B."/>
            <person name="Zhu X."/>
            <person name="Liu R."/>
            <person name="Schnable J.C."/>
            <person name="Zhu J.-K."/>
            <person name="Zhang H."/>
        </authorList>
    </citation>
    <scope>NUCLEOTIDE SEQUENCE [LARGE SCALE GENOMIC DNA]</scope>
</reference>
<evidence type="ECO:0000313" key="2">
    <source>
        <dbReference type="EMBL" id="RLM58118.1"/>
    </source>
</evidence>
<dbReference type="SUPFAM" id="SSF53756">
    <property type="entry name" value="UDP-Glycosyltransferase/glycogen phosphorylase"/>
    <property type="match status" value="1"/>
</dbReference>
<name>A0A3L6PKG3_PANMI</name>
<dbReference type="AlphaFoldDB" id="A0A3L6PKG3"/>
<dbReference type="OrthoDB" id="5835829at2759"/>
<dbReference type="Gene3D" id="3.40.50.2000">
    <property type="entry name" value="Glycogen Phosphorylase B"/>
    <property type="match status" value="1"/>
</dbReference>
<dbReference type="STRING" id="4540.A0A3L6PKG3"/>
<gene>
    <name evidence="2" type="ORF">C2845_PM18G05520</name>
</gene>
<evidence type="ECO:0000313" key="3">
    <source>
        <dbReference type="Proteomes" id="UP000275267"/>
    </source>
</evidence>
<protein>
    <submittedName>
        <fullName evidence="2">Uncharacterized protein</fullName>
    </submittedName>
</protein>